<evidence type="ECO:0000313" key="2">
    <source>
        <dbReference type="EMBL" id="MRV74335.1"/>
    </source>
</evidence>
<dbReference type="AlphaFoldDB" id="A0A7X2IQQ2"/>
<reference evidence="2 3" key="1">
    <citation type="submission" date="2019-11" db="EMBL/GenBank/DDBJ databases">
        <title>Novel species isolated from a subtropical stream in China.</title>
        <authorList>
            <person name="Lu H."/>
        </authorList>
    </citation>
    <scope>NUCLEOTIDE SEQUENCE [LARGE SCALE GENOMIC DNA]</scope>
    <source>
        <strain evidence="2 3">FT92W</strain>
    </source>
</reference>
<feature type="compositionally biased region" description="Basic residues" evidence="1">
    <location>
        <begin position="139"/>
        <end position="148"/>
    </location>
</feature>
<dbReference type="Proteomes" id="UP000446768">
    <property type="component" value="Unassembled WGS sequence"/>
</dbReference>
<proteinExistence type="predicted"/>
<dbReference type="RefSeq" id="WP_154377818.1">
    <property type="nucleotide sequence ID" value="NZ_WKJJ01000014.1"/>
</dbReference>
<evidence type="ECO:0000313" key="3">
    <source>
        <dbReference type="Proteomes" id="UP000446768"/>
    </source>
</evidence>
<gene>
    <name evidence="2" type="ORF">GJ700_21750</name>
</gene>
<evidence type="ECO:0000256" key="1">
    <source>
        <dbReference type="SAM" id="MobiDB-lite"/>
    </source>
</evidence>
<keyword evidence="3" id="KW-1185">Reference proteome</keyword>
<comment type="caution">
    <text evidence="2">The sequence shown here is derived from an EMBL/GenBank/DDBJ whole genome shotgun (WGS) entry which is preliminary data.</text>
</comment>
<organism evidence="2 3">
    <name type="scientific">Pseudoduganella rivuli</name>
    <dbReference type="NCBI Taxonomy" id="2666085"/>
    <lineage>
        <taxon>Bacteria</taxon>
        <taxon>Pseudomonadati</taxon>
        <taxon>Pseudomonadota</taxon>
        <taxon>Betaproteobacteria</taxon>
        <taxon>Burkholderiales</taxon>
        <taxon>Oxalobacteraceae</taxon>
        <taxon>Telluria group</taxon>
        <taxon>Pseudoduganella</taxon>
    </lineage>
</organism>
<dbReference type="EMBL" id="WKJJ01000014">
    <property type="protein sequence ID" value="MRV74335.1"/>
    <property type="molecule type" value="Genomic_DNA"/>
</dbReference>
<accession>A0A7X2IQQ2</accession>
<feature type="compositionally biased region" description="Basic and acidic residues" evidence="1">
    <location>
        <begin position="129"/>
        <end position="138"/>
    </location>
</feature>
<feature type="region of interest" description="Disordered" evidence="1">
    <location>
        <begin position="129"/>
        <end position="231"/>
    </location>
</feature>
<sequence>MQNKEPQRPATARPSLLSAGSGAGETPSILSELDGVSGKGAPPGPAPRGRKGVVVATVLALAALGSTAALVMRDVNSVAQVAMATQGEAMPEAAALAAPSPDKTPAAATIVDTAPAHAEPAVVRQAVVKERKAAPAKERHARAAKAKGRAAADKGGKTLKAQKAQKKPVQTRQVQQAKPPRQPGHAKPDNDVELLAALVAHTRPRQGSSAAPCQPADDKSSATACGAGQKR</sequence>
<name>A0A7X2IQQ2_9BURK</name>
<protein>
    <submittedName>
        <fullName evidence="2">Uncharacterized protein</fullName>
    </submittedName>
</protein>
<feature type="region of interest" description="Disordered" evidence="1">
    <location>
        <begin position="1"/>
        <end position="50"/>
    </location>
</feature>